<sequence>MTASSLSASPFHARPRPHPLRLPLPYSASLTQMPYEGTADGTRHGGTWGGTDSFGLEQPHGKQREAMTGSWRASFVSSLLYRDSGGEEEPPWSHGHRGL</sequence>
<evidence type="ECO:0000313" key="3">
    <source>
        <dbReference type="Proteomes" id="UP000070054"/>
    </source>
</evidence>
<dbReference type="EMBL" id="JEMN01000651">
    <property type="protein sequence ID" value="KXH59298.1"/>
    <property type="molecule type" value="Genomic_DNA"/>
</dbReference>
<accession>A0A135UFZ0</accession>
<evidence type="ECO:0000256" key="1">
    <source>
        <dbReference type="SAM" id="MobiDB-lite"/>
    </source>
</evidence>
<gene>
    <name evidence="2" type="ORF">CNYM01_14202</name>
</gene>
<name>A0A135UFZ0_9PEZI</name>
<feature type="region of interest" description="Disordered" evidence="1">
    <location>
        <begin position="1"/>
        <end position="68"/>
    </location>
</feature>
<proteinExistence type="predicted"/>
<keyword evidence="3" id="KW-1185">Reference proteome</keyword>
<evidence type="ECO:0000313" key="2">
    <source>
        <dbReference type="EMBL" id="KXH59298.1"/>
    </source>
</evidence>
<comment type="caution">
    <text evidence="2">The sequence shown here is derived from an EMBL/GenBank/DDBJ whole genome shotgun (WGS) entry which is preliminary data.</text>
</comment>
<organism evidence="2 3">
    <name type="scientific">Colletotrichum nymphaeae SA-01</name>
    <dbReference type="NCBI Taxonomy" id="1460502"/>
    <lineage>
        <taxon>Eukaryota</taxon>
        <taxon>Fungi</taxon>
        <taxon>Dikarya</taxon>
        <taxon>Ascomycota</taxon>
        <taxon>Pezizomycotina</taxon>
        <taxon>Sordariomycetes</taxon>
        <taxon>Hypocreomycetidae</taxon>
        <taxon>Glomerellales</taxon>
        <taxon>Glomerellaceae</taxon>
        <taxon>Colletotrichum</taxon>
        <taxon>Colletotrichum acutatum species complex</taxon>
    </lineage>
</organism>
<reference evidence="2 3" key="1">
    <citation type="submission" date="2014-02" db="EMBL/GenBank/DDBJ databases">
        <title>The genome sequence of Colletotrichum nymphaeae SA-01.</title>
        <authorList>
            <person name="Baroncelli R."/>
            <person name="Thon M.R."/>
        </authorList>
    </citation>
    <scope>NUCLEOTIDE SEQUENCE [LARGE SCALE GENOMIC DNA]</scope>
    <source>
        <strain evidence="2 3">SA-01</strain>
    </source>
</reference>
<dbReference type="AlphaFoldDB" id="A0A135UFZ0"/>
<dbReference type="Proteomes" id="UP000070054">
    <property type="component" value="Unassembled WGS sequence"/>
</dbReference>
<protein>
    <submittedName>
        <fullName evidence="2">Uncharacterized protein</fullName>
    </submittedName>
</protein>